<evidence type="ECO:0000256" key="1">
    <source>
        <dbReference type="ARBA" id="ARBA00004123"/>
    </source>
</evidence>
<name>A0AAD7MGM6_9AGAR</name>
<dbReference type="InterPro" id="IPR019140">
    <property type="entry name" value="MCM_complex-bd"/>
</dbReference>
<comment type="caution">
    <text evidence="3">The sequence shown here is derived from an EMBL/GenBank/DDBJ whole genome shotgun (WGS) entry which is preliminary data.</text>
</comment>
<proteinExistence type="predicted"/>
<reference evidence="3" key="1">
    <citation type="submission" date="2023-03" db="EMBL/GenBank/DDBJ databases">
        <title>Massive genome expansion in bonnet fungi (Mycena s.s.) driven by repeated elements and novel gene families across ecological guilds.</title>
        <authorList>
            <consortium name="Lawrence Berkeley National Laboratory"/>
            <person name="Harder C.B."/>
            <person name="Miyauchi S."/>
            <person name="Viragh M."/>
            <person name="Kuo A."/>
            <person name="Thoen E."/>
            <person name="Andreopoulos B."/>
            <person name="Lu D."/>
            <person name="Skrede I."/>
            <person name="Drula E."/>
            <person name="Henrissat B."/>
            <person name="Morin E."/>
            <person name="Kohler A."/>
            <person name="Barry K."/>
            <person name="LaButti K."/>
            <person name="Morin E."/>
            <person name="Salamov A."/>
            <person name="Lipzen A."/>
            <person name="Mereny Z."/>
            <person name="Hegedus B."/>
            <person name="Baldrian P."/>
            <person name="Stursova M."/>
            <person name="Weitz H."/>
            <person name="Taylor A."/>
            <person name="Grigoriev I.V."/>
            <person name="Nagy L.G."/>
            <person name="Martin F."/>
            <person name="Kauserud H."/>
        </authorList>
    </citation>
    <scope>NUCLEOTIDE SEQUENCE</scope>
    <source>
        <strain evidence="3">CBHHK188m</strain>
    </source>
</reference>
<dbReference type="GO" id="GO:0005634">
    <property type="term" value="C:nucleus"/>
    <property type="evidence" value="ECO:0007669"/>
    <property type="project" value="UniProtKB-SubCell"/>
</dbReference>
<evidence type="ECO:0000313" key="3">
    <source>
        <dbReference type="EMBL" id="KAJ7716661.1"/>
    </source>
</evidence>
<dbReference type="Proteomes" id="UP001215280">
    <property type="component" value="Unassembled WGS sequence"/>
</dbReference>
<dbReference type="AlphaFoldDB" id="A0AAD7MGM6"/>
<evidence type="ECO:0008006" key="5">
    <source>
        <dbReference type="Google" id="ProtNLM"/>
    </source>
</evidence>
<dbReference type="Pfam" id="PF09739">
    <property type="entry name" value="MCM_bind"/>
    <property type="match status" value="1"/>
</dbReference>
<comment type="subcellular location">
    <subcellularLocation>
        <location evidence="1">Nucleus</location>
    </subcellularLocation>
</comment>
<dbReference type="GO" id="GO:0006261">
    <property type="term" value="P:DNA-templated DNA replication"/>
    <property type="evidence" value="ECO:0007669"/>
    <property type="project" value="TreeGrafter"/>
</dbReference>
<dbReference type="PANTHER" id="PTHR13489:SF0">
    <property type="entry name" value="MINI-CHROMOSOME MAINTENANCE COMPLEX-BINDING PROTEIN"/>
    <property type="match status" value="1"/>
</dbReference>
<evidence type="ECO:0000313" key="4">
    <source>
        <dbReference type="Proteomes" id="UP001215280"/>
    </source>
</evidence>
<dbReference type="GO" id="GO:0003682">
    <property type="term" value="F:chromatin binding"/>
    <property type="evidence" value="ECO:0007669"/>
    <property type="project" value="TreeGrafter"/>
</dbReference>
<evidence type="ECO:0000256" key="2">
    <source>
        <dbReference type="ARBA" id="ARBA00023242"/>
    </source>
</evidence>
<organism evidence="3 4">
    <name type="scientific">Mycena maculata</name>
    <dbReference type="NCBI Taxonomy" id="230809"/>
    <lineage>
        <taxon>Eukaryota</taxon>
        <taxon>Fungi</taxon>
        <taxon>Dikarya</taxon>
        <taxon>Basidiomycota</taxon>
        <taxon>Agaricomycotina</taxon>
        <taxon>Agaricomycetes</taxon>
        <taxon>Agaricomycetidae</taxon>
        <taxon>Agaricales</taxon>
        <taxon>Marasmiineae</taxon>
        <taxon>Mycenaceae</taxon>
        <taxon>Mycena</taxon>
    </lineage>
</organism>
<keyword evidence="2" id="KW-0539">Nucleus</keyword>
<sequence>MVSSTLVDALYYPTHALEEIYIESDRFAFPALVSSHFSAIFASHEAFSEIPAIESIDPRSATTAAERRLVYFRAMVQDTSPAPEMYLTRRSGGRCGGWGLADDDEGDVNYTDLAECTVVWAVSLPGESPWVAQELDGDANKERVEMPESHPHKYPVPSTPHLGVQVKVYDMSMELRATDAVTFVGIYSMEPLTASLDLPTLLLVPTLHVLFARPLPLTLVPRVFPVPDAKEELRAELIAWLADTALASDLHAAEWVVLAIISRVHSRTPPLLPLSLTLSRFPSPAIEPSEPRLALALSRLLPLLTYLPLSLDALNNTSFAPASKPTPSPFNSTSEQWEGGAADELHSGRLQLPRGSVLLISAHGMREGKVNERGLANLRALQEVLTSQSLDYVFPFSRFAFETDVVGLVTAEGEGGALVQTSTTVPLVPSTSSNAASDIEDRIGALSLSDPASANKLYAASGEEMQLPPPAKFAAFRALLGGAKAGGVKIGEGVGEHIQSSFVAERKQDNSVTAEDLMHRIAVARLMTLSLHQSEVTVEVWERVRELEEVRRARVAAGKN</sequence>
<accession>A0AAD7MGM6</accession>
<dbReference type="PANTHER" id="PTHR13489">
    <property type="entry name" value="MINI-CHROMOSOME MAINTENANCE COMPLEX-BINDING PROTEIN"/>
    <property type="match status" value="1"/>
</dbReference>
<protein>
    <recommendedName>
        <fullName evidence="5">Mini-chromosome maintenance complex-binding protein</fullName>
    </recommendedName>
</protein>
<keyword evidence="4" id="KW-1185">Reference proteome</keyword>
<dbReference type="EMBL" id="JARJLG010000329">
    <property type="protein sequence ID" value="KAJ7716661.1"/>
    <property type="molecule type" value="Genomic_DNA"/>
</dbReference>
<gene>
    <name evidence="3" type="ORF">DFH07DRAFT_862016</name>
</gene>